<dbReference type="eggNOG" id="KOG3627">
    <property type="taxonomic scope" value="Eukaryota"/>
</dbReference>
<comment type="similarity">
    <text evidence="6">Belongs to the peptidase S1 family. CLIP subfamily.</text>
</comment>
<dbReference type="FunFam" id="2.40.10.10:FF:000002">
    <property type="entry name" value="Transmembrane protease serine"/>
    <property type="match status" value="1"/>
</dbReference>
<dbReference type="Pfam" id="PF00089">
    <property type="entry name" value="Trypsin"/>
    <property type="match status" value="1"/>
</dbReference>
<gene>
    <name evidence="9" type="primary">TMPRSS13B</name>
</gene>
<dbReference type="PANTHER" id="PTHR24252">
    <property type="entry name" value="ACROSIN-RELATED"/>
    <property type="match status" value="1"/>
</dbReference>
<dbReference type="InterPro" id="IPR009003">
    <property type="entry name" value="Peptidase_S1_PA"/>
</dbReference>
<dbReference type="GeneTree" id="ENSGT00940000159197"/>
<feature type="domain" description="Peptidase S1" evidence="8">
    <location>
        <begin position="39"/>
        <end position="264"/>
    </location>
</feature>
<dbReference type="STRING" id="7897.ENSLACP00000021080"/>
<dbReference type="GO" id="GO:0006508">
    <property type="term" value="P:proteolysis"/>
    <property type="evidence" value="ECO:0007669"/>
    <property type="project" value="UniProtKB-KW"/>
</dbReference>
<dbReference type="InterPro" id="IPR043504">
    <property type="entry name" value="Peptidase_S1_PA_chymotrypsin"/>
</dbReference>
<evidence type="ECO:0000313" key="9">
    <source>
        <dbReference type="Ensembl" id="ENSLACP00000021080.1"/>
    </source>
</evidence>
<dbReference type="EMBL" id="AFYH01011996">
    <property type="status" value="NOT_ANNOTATED_CDS"/>
    <property type="molecule type" value="Genomic_DNA"/>
</dbReference>
<evidence type="ECO:0000256" key="3">
    <source>
        <dbReference type="ARBA" id="ARBA00022825"/>
    </source>
</evidence>
<dbReference type="PROSITE" id="PS00135">
    <property type="entry name" value="TRYPSIN_SER"/>
    <property type="match status" value="1"/>
</dbReference>
<evidence type="ECO:0000256" key="2">
    <source>
        <dbReference type="ARBA" id="ARBA00022801"/>
    </source>
</evidence>
<reference evidence="9" key="3">
    <citation type="submission" date="2025-09" db="UniProtKB">
        <authorList>
            <consortium name="Ensembl"/>
        </authorList>
    </citation>
    <scope>IDENTIFICATION</scope>
</reference>
<dbReference type="PROSITE" id="PS00134">
    <property type="entry name" value="TRYPSIN_HIS"/>
    <property type="match status" value="1"/>
</dbReference>
<dbReference type="InterPro" id="IPR018114">
    <property type="entry name" value="TRYPSIN_HIS"/>
</dbReference>
<dbReference type="Gene3D" id="2.40.10.10">
    <property type="entry name" value="Trypsin-like serine proteases"/>
    <property type="match status" value="2"/>
</dbReference>
<dbReference type="Bgee" id="ENSLACG00000018519">
    <property type="expression patterns" value="Expressed in pectoral fin and 5 other cell types or tissues"/>
</dbReference>
<dbReference type="Ensembl" id="ENSLACT00000021220.1">
    <property type="protein sequence ID" value="ENSLACP00000021080.1"/>
    <property type="gene ID" value="ENSLACG00000018519.1"/>
</dbReference>
<dbReference type="InParanoid" id="H3BGQ9"/>
<dbReference type="InterPro" id="IPR001314">
    <property type="entry name" value="Peptidase_S1A"/>
</dbReference>
<dbReference type="PRINTS" id="PR00722">
    <property type="entry name" value="CHYMOTRYPSIN"/>
</dbReference>
<sequence length="264" mass="28642">GSSPSEFSLFAGAESTVDLRRNHLFMVIDCGKRVSTSRIVGGKLADSGKWPWQTSLQYRGSHVCGGTIIAPQWVVTASHCFPKKSFFYVTYSQRNLCTLILTGCDLNILQQKGSQTSGLKQNVFPLCFISGKVQPACLPAYGQTFSPDTSCWISGFGKLRETARWSSPFQGRAVLSPPCTAFCVCNQKQVYSGAVTPRMMCAGFLSGSVDSCQGDSGGPLVCEVGHTWYLAGVTSWGSGCARKNKPGVYARTTELISWVHENME</sequence>
<reference evidence="10" key="1">
    <citation type="submission" date="2011-08" db="EMBL/GenBank/DDBJ databases">
        <title>The draft genome of Latimeria chalumnae.</title>
        <authorList>
            <person name="Di Palma F."/>
            <person name="Alfoldi J."/>
            <person name="Johnson J."/>
            <person name="Berlin A."/>
            <person name="Gnerre S."/>
            <person name="Jaffe D."/>
            <person name="MacCallum I."/>
            <person name="Young S."/>
            <person name="Walker B.J."/>
            <person name="Lander E."/>
            <person name="Lindblad-Toh K."/>
        </authorList>
    </citation>
    <scope>NUCLEOTIDE SEQUENCE [LARGE SCALE GENOMIC DNA]</scope>
    <source>
        <strain evidence="10">Wild caught</strain>
    </source>
</reference>
<keyword evidence="5" id="KW-0325">Glycoprotein</keyword>
<evidence type="ECO:0000313" key="10">
    <source>
        <dbReference type="Proteomes" id="UP000008672"/>
    </source>
</evidence>
<keyword evidence="4" id="KW-1015">Disulfide bond</keyword>
<proteinExistence type="inferred from homology"/>
<keyword evidence="1 7" id="KW-0645">Protease</keyword>
<reference evidence="9" key="2">
    <citation type="submission" date="2025-08" db="UniProtKB">
        <authorList>
            <consortium name="Ensembl"/>
        </authorList>
    </citation>
    <scope>IDENTIFICATION</scope>
</reference>
<evidence type="ECO:0000256" key="4">
    <source>
        <dbReference type="ARBA" id="ARBA00023157"/>
    </source>
</evidence>
<dbReference type="Proteomes" id="UP000008672">
    <property type="component" value="Unassembled WGS sequence"/>
</dbReference>
<evidence type="ECO:0000256" key="7">
    <source>
        <dbReference type="RuleBase" id="RU363034"/>
    </source>
</evidence>
<dbReference type="SUPFAM" id="SSF50494">
    <property type="entry name" value="Trypsin-like serine proteases"/>
    <property type="match status" value="1"/>
</dbReference>
<protein>
    <recommendedName>
        <fullName evidence="8">Peptidase S1 domain-containing protein</fullName>
    </recommendedName>
</protein>
<evidence type="ECO:0000256" key="5">
    <source>
        <dbReference type="ARBA" id="ARBA00023180"/>
    </source>
</evidence>
<dbReference type="InterPro" id="IPR001254">
    <property type="entry name" value="Trypsin_dom"/>
</dbReference>
<evidence type="ECO:0000256" key="6">
    <source>
        <dbReference type="ARBA" id="ARBA00024195"/>
    </source>
</evidence>
<dbReference type="AlphaFoldDB" id="H3BGQ9"/>
<evidence type="ECO:0000256" key="1">
    <source>
        <dbReference type="ARBA" id="ARBA00022670"/>
    </source>
</evidence>
<dbReference type="SMART" id="SM00020">
    <property type="entry name" value="Tryp_SPc"/>
    <property type="match status" value="1"/>
</dbReference>
<name>H3BGQ9_LATCH</name>
<organism evidence="9 10">
    <name type="scientific">Latimeria chalumnae</name>
    <name type="common">Coelacanth</name>
    <dbReference type="NCBI Taxonomy" id="7897"/>
    <lineage>
        <taxon>Eukaryota</taxon>
        <taxon>Metazoa</taxon>
        <taxon>Chordata</taxon>
        <taxon>Craniata</taxon>
        <taxon>Vertebrata</taxon>
        <taxon>Euteleostomi</taxon>
        <taxon>Coelacanthiformes</taxon>
        <taxon>Coelacanthidae</taxon>
        <taxon>Latimeria</taxon>
    </lineage>
</organism>
<evidence type="ECO:0000259" key="8">
    <source>
        <dbReference type="PROSITE" id="PS50240"/>
    </source>
</evidence>
<dbReference type="InterPro" id="IPR033116">
    <property type="entry name" value="TRYPSIN_SER"/>
</dbReference>
<dbReference type="PANTHER" id="PTHR24252:SF27">
    <property type="entry name" value="TRANSMEMBRANE PROTEASE SERINE 3-LIKE"/>
    <property type="match status" value="1"/>
</dbReference>
<dbReference type="GO" id="GO:0004252">
    <property type="term" value="F:serine-type endopeptidase activity"/>
    <property type="evidence" value="ECO:0007669"/>
    <property type="project" value="InterPro"/>
</dbReference>
<keyword evidence="3 7" id="KW-0720">Serine protease</keyword>
<dbReference type="PROSITE" id="PS50240">
    <property type="entry name" value="TRYPSIN_DOM"/>
    <property type="match status" value="1"/>
</dbReference>
<accession>H3BGQ9</accession>
<keyword evidence="2 7" id="KW-0378">Hydrolase</keyword>
<dbReference type="CDD" id="cd00190">
    <property type="entry name" value="Tryp_SPc"/>
    <property type="match status" value="1"/>
</dbReference>
<keyword evidence="10" id="KW-1185">Reference proteome</keyword>